<feature type="compositionally biased region" description="Pro residues" evidence="2">
    <location>
        <begin position="558"/>
        <end position="567"/>
    </location>
</feature>
<dbReference type="InterPro" id="IPR021109">
    <property type="entry name" value="Peptidase_aspartic_dom_sf"/>
</dbReference>
<dbReference type="Proteomes" id="UP001558652">
    <property type="component" value="Unassembled WGS sequence"/>
</dbReference>
<evidence type="ECO:0000256" key="1">
    <source>
        <dbReference type="SAM" id="Coils"/>
    </source>
</evidence>
<evidence type="ECO:0000313" key="4">
    <source>
        <dbReference type="Proteomes" id="UP001558652"/>
    </source>
</evidence>
<accession>A0ABD0Z6D4</accession>
<sequence>MKDIVVFRPLDHVKARVKSRPIVTGKFMLKMPCGGDLVVAIFNPYRSLALGRRIESPKDIDGNNGGGGSGPVWVVHLNHKRPPGEAPQMMTPTQRKTLKVVESDVIFLKYEGHVTRSASSQLLNDISALSFDHCEIPDDIIEMMSDFGEKHRNFVGASRNFCGILRHNTKLSDSQFKKISHQFEAIRAEYFGRKTITETHLNDLIASMYASLVVQMKKLHLGKVCLSLAHIRYLIGARRMYVLKKCVQSLATIFNQKMEDDRQMFKLLNEMKFESVETLMKVNDDEKHYSKSEHANDSIDQAQRWRAACQRRLKNRNELIKKLKDNCEKINEMPGESLSFSYWMEQATTTTLEAVAPTPDYTTMAQLAVNIITLMPVFDGNPGDLEGWLTAAAQAGAHLEAIDQSLPNAIRTSIYGVLLRRLSPAVRADCGIEITTDLACVTRKLKEKNGRSGVLPSADQALRLVKQRFQAGTDASAIGYEVRFLEKLIKEAVQMELPDKLRGHVRTLDENASFEAVLAKIEEEDIYQASKEDKNSGWKTVEQRRDRREVQREDRKIPPPPPPPQPQFPQKKANGGQRRERPKCWTCGSTRHLQRACLSLYRRDQRGQAYLPNQNPMEVNAVQHPEGTWIFRPRRQTPSYPSAASSRSSGSDGSSDDEWPSLPSVRGKQPRQPAGKPAVSVAALSSIVPGARDALPVVWSPTWGCTVLIDTGSTSTIIKKKIVRNRGWQSQVKLCICVATTVAGPTSLSGELVLSLKGLSGENRSVVAHVMDWASNEYDAILGTDALRCVKGSVRMRKYDWIVRLGTMRYRSEGGVSRSGHVGAAVVKKMDHIRADNVTQHFEAVFHTEGEPLSATGRVRH</sequence>
<dbReference type="Gene3D" id="2.40.70.10">
    <property type="entry name" value="Acid Proteases"/>
    <property type="match status" value="1"/>
</dbReference>
<keyword evidence="4" id="KW-1185">Reference proteome</keyword>
<feature type="region of interest" description="Disordered" evidence="2">
    <location>
        <begin position="632"/>
        <end position="677"/>
    </location>
</feature>
<dbReference type="EMBL" id="JBFDAA010000001">
    <property type="protein sequence ID" value="KAL1140097.1"/>
    <property type="molecule type" value="Genomic_DNA"/>
</dbReference>
<protein>
    <recommendedName>
        <fullName evidence="5">Peptidase A2 domain-containing protein</fullName>
    </recommendedName>
</protein>
<name>A0ABD0Z6D4_9HEMI</name>
<evidence type="ECO:0000313" key="3">
    <source>
        <dbReference type="EMBL" id="KAL1140097.1"/>
    </source>
</evidence>
<dbReference type="InterPro" id="IPR001969">
    <property type="entry name" value="Aspartic_peptidase_AS"/>
</dbReference>
<dbReference type="PROSITE" id="PS00141">
    <property type="entry name" value="ASP_PROTEASE"/>
    <property type="match status" value="1"/>
</dbReference>
<evidence type="ECO:0000256" key="2">
    <source>
        <dbReference type="SAM" id="MobiDB-lite"/>
    </source>
</evidence>
<feature type="compositionally biased region" description="Basic and acidic residues" evidence="2">
    <location>
        <begin position="530"/>
        <end position="557"/>
    </location>
</feature>
<keyword evidence="1" id="KW-0175">Coiled coil</keyword>
<proteinExistence type="predicted"/>
<feature type="coiled-coil region" evidence="1">
    <location>
        <begin position="306"/>
        <end position="333"/>
    </location>
</feature>
<comment type="caution">
    <text evidence="3">The sequence shown here is derived from an EMBL/GenBank/DDBJ whole genome shotgun (WGS) entry which is preliminary data.</text>
</comment>
<dbReference type="CDD" id="cd00303">
    <property type="entry name" value="retropepsin_like"/>
    <property type="match status" value="1"/>
</dbReference>
<evidence type="ECO:0008006" key="5">
    <source>
        <dbReference type="Google" id="ProtNLM"/>
    </source>
</evidence>
<feature type="region of interest" description="Disordered" evidence="2">
    <location>
        <begin position="530"/>
        <end position="583"/>
    </location>
</feature>
<gene>
    <name evidence="3" type="ORF">AAG570_000029</name>
</gene>
<dbReference type="AlphaFoldDB" id="A0ABD0Z6D4"/>
<organism evidence="3 4">
    <name type="scientific">Ranatra chinensis</name>
    <dbReference type="NCBI Taxonomy" id="642074"/>
    <lineage>
        <taxon>Eukaryota</taxon>
        <taxon>Metazoa</taxon>
        <taxon>Ecdysozoa</taxon>
        <taxon>Arthropoda</taxon>
        <taxon>Hexapoda</taxon>
        <taxon>Insecta</taxon>
        <taxon>Pterygota</taxon>
        <taxon>Neoptera</taxon>
        <taxon>Paraneoptera</taxon>
        <taxon>Hemiptera</taxon>
        <taxon>Heteroptera</taxon>
        <taxon>Panheteroptera</taxon>
        <taxon>Nepomorpha</taxon>
        <taxon>Nepidae</taxon>
        <taxon>Ranatrinae</taxon>
        <taxon>Ranatra</taxon>
    </lineage>
</organism>
<feature type="compositionally biased region" description="Low complexity" evidence="2">
    <location>
        <begin position="642"/>
        <end position="653"/>
    </location>
</feature>
<reference evidence="3 4" key="1">
    <citation type="submission" date="2024-07" db="EMBL/GenBank/DDBJ databases">
        <title>Chromosome-level genome assembly of the water stick insect Ranatra chinensis (Heteroptera: Nepidae).</title>
        <authorList>
            <person name="Liu X."/>
        </authorList>
    </citation>
    <scope>NUCLEOTIDE SEQUENCE [LARGE SCALE GENOMIC DNA]</scope>
    <source>
        <strain evidence="3">Cailab_2021Rc</strain>
        <tissue evidence="3">Muscle</tissue>
    </source>
</reference>